<keyword evidence="3" id="KW-0479">Metal-binding</keyword>
<dbReference type="InterPro" id="IPR011032">
    <property type="entry name" value="GroES-like_sf"/>
</dbReference>
<evidence type="ECO:0000256" key="6">
    <source>
        <dbReference type="ARBA" id="ARBA00026132"/>
    </source>
</evidence>
<evidence type="ECO:0000259" key="8">
    <source>
        <dbReference type="Pfam" id="PF08240"/>
    </source>
</evidence>
<accession>A0A913YG68</accession>
<dbReference type="InterPro" id="IPR002328">
    <property type="entry name" value="ADH_Zn_CS"/>
</dbReference>
<comment type="similarity">
    <text evidence="2">Belongs to the zinc-containing alcohol dehydrogenase family.</text>
</comment>
<dbReference type="GO" id="GO:0006062">
    <property type="term" value="P:sorbitol catabolic process"/>
    <property type="evidence" value="ECO:0007669"/>
    <property type="project" value="TreeGrafter"/>
</dbReference>
<protein>
    <recommendedName>
        <fullName evidence="6">Sorbitol dehydrogenase</fullName>
    </recommendedName>
    <alternativeName>
        <fullName evidence="7">Polyol dehydrogenase</fullName>
    </alternativeName>
</protein>
<evidence type="ECO:0000313" key="9">
    <source>
        <dbReference type="EnsemblMetazoa" id="XP_028513512.1"/>
    </source>
</evidence>
<dbReference type="InterPro" id="IPR013154">
    <property type="entry name" value="ADH-like_N"/>
</dbReference>
<dbReference type="Proteomes" id="UP000887567">
    <property type="component" value="Unplaced"/>
</dbReference>
<dbReference type="RefSeq" id="XP_028513512.1">
    <property type="nucleotide sequence ID" value="XM_028657711.1"/>
</dbReference>
<dbReference type="EnsemblMetazoa" id="XM_028657711.1">
    <property type="protein sequence ID" value="XP_028513512.1"/>
    <property type="gene ID" value="LOC110234606"/>
</dbReference>
<evidence type="ECO:0000256" key="1">
    <source>
        <dbReference type="ARBA" id="ARBA00001947"/>
    </source>
</evidence>
<evidence type="ECO:0000256" key="7">
    <source>
        <dbReference type="ARBA" id="ARBA00032485"/>
    </source>
</evidence>
<dbReference type="SUPFAM" id="SSF50129">
    <property type="entry name" value="GroES-like"/>
    <property type="match status" value="1"/>
</dbReference>
<dbReference type="OMA" id="IEECEMP"/>
<evidence type="ECO:0000256" key="5">
    <source>
        <dbReference type="ARBA" id="ARBA00023002"/>
    </source>
</evidence>
<reference evidence="9" key="1">
    <citation type="submission" date="2022-11" db="UniProtKB">
        <authorList>
            <consortium name="EnsemblMetazoa"/>
        </authorList>
    </citation>
    <scope>IDENTIFICATION</scope>
</reference>
<comment type="cofactor">
    <cofactor evidence="1">
        <name>Zn(2+)</name>
        <dbReference type="ChEBI" id="CHEBI:29105"/>
    </cofactor>
</comment>
<name>A0A913YG68_EXADI</name>
<proteinExistence type="inferred from homology"/>
<dbReference type="GeneID" id="110234606"/>
<evidence type="ECO:0000256" key="2">
    <source>
        <dbReference type="ARBA" id="ARBA00008072"/>
    </source>
</evidence>
<dbReference type="GO" id="GO:0003939">
    <property type="term" value="F:L-iditol 2-dehydrogenase (NAD+) activity"/>
    <property type="evidence" value="ECO:0007669"/>
    <property type="project" value="TreeGrafter"/>
</dbReference>
<dbReference type="KEGG" id="epa:110234606"/>
<organism evidence="9 10">
    <name type="scientific">Exaiptasia diaphana</name>
    <name type="common">Tropical sea anemone</name>
    <name type="synonym">Aiptasia pulchella</name>
    <dbReference type="NCBI Taxonomy" id="2652724"/>
    <lineage>
        <taxon>Eukaryota</taxon>
        <taxon>Metazoa</taxon>
        <taxon>Cnidaria</taxon>
        <taxon>Anthozoa</taxon>
        <taxon>Hexacorallia</taxon>
        <taxon>Actiniaria</taxon>
        <taxon>Aiptasiidae</taxon>
        <taxon>Exaiptasia</taxon>
    </lineage>
</organism>
<dbReference type="PANTHER" id="PTHR43161:SF9">
    <property type="entry name" value="SORBITOL DEHYDROGENASE"/>
    <property type="match status" value="1"/>
</dbReference>
<keyword evidence="5" id="KW-0560">Oxidoreductase</keyword>
<dbReference type="AlphaFoldDB" id="A0A913YG68"/>
<dbReference type="OrthoDB" id="1879366at2759"/>
<evidence type="ECO:0000256" key="3">
    <source>
        <dbReference type="ARBA" id="ARBA00022723"/>
    </source>
</evidence>
<keyword evidence="10" id="KW-1185">Reference proteome</keyword>
<sequence>MDGFYSALDFKEGRAVFRPKAEEVQLAIQTVGICGTDIHFWKHGEAGGDVPDAPVVLGHESSGVVTALGEGVTHLQIGDRVAIEPNVPCHTCQDCKEGRYNLCKKLRYFAVPPYQGALCRRLNHSAHFCYKIPDHVSFEEAALLEPLSVAIHG</sequence>
<feature type="domain" description="Alcohol dehydrogenase-like N-terminal" evidence="8">
    <location>
        <begin position="21"/>
        <end position="134"/>
    </location>
</feature>
<dbReference type="Gene3D" id="3.90.180.10">
    <property type="entry name" value="Medium-chain alcohol dehydrogenases, catalytic domain"/>
    <property type="match status" value="1"/>
</dbReference>
<evidence type="ECO:0000313" key="10">
    <source>
        <dbReference type="Proteomes" id="UP000887567"/>
    </source>
</evidence>
<dbReference type="PROSITE" id="PS00059">
    <property type="entry name" value="ADH_ZINC"/>
    <property type="match status" value="1"/>
</dbReference>
<dbReference type="Pfam" id="PF08240">
    <property type="entry name" value="ADH_N"/>
    <property type="match status" value="1"/>
</dbReference>
<dbReference type="GO" id="GO:0008270">
    <property type="term" value="F:zinc ion binding"/>
    <property type="evidence" value="ECO:0007669"/>
    <property type="project" value="InterPro"/>
</dbReference>
<keyword evidence="4" id="KW-0862">Zinc</keyword>
<dbReference type="PANTHER" id="PTHR43161">
    <property type="entry name" value="SORBITOL DEHYDROGENASE"/>
    <property type="match status" value="1"/>
</dbReference>
<evidence type="ECO:0000256" key="4">
    <source>
        <dbReference type="ARBA" id="ARBA00022833"/>
    </source>
</evidence>